<comment type="caution">
    <text evidence="1">The sequence shown here is derived from an EMBL/GenBank/DDBJ whole genome shotgun (WGS) entry which is preliminary data.</text>
</comment>
<accession>A0A1S1RK95</accession>
<dbReference type="Proteomes" id="UP000179627">
    <property type="component" value="Unassembled WGS sequence"/>
</dbReference>
<dbReference type="RefSeq" id="WP_071081770.1">
    <property type="nucleotide sequence ID" value="NZ_MBLM01000002.1"/>
</dbReference>
<keyword evidence="2" id="KW-1185">Reference proteome</keyword>
<evidence type="ECO:0000313" key="1">
    <source>
        <dbReference type="EMBL" id="OHV46219.1"/>
    </source>
</evidence>
<proteinExistence type="predicted"/>
<protein>
    <submittedName>
        <fullName evidence="1">Uncharacterized protein</fullName>
    </submittedName>
</protein>
<name>A0A1S1RK95_9ACTN</name>
<reference evidence="2" key="1">
    <citation type="submission" date="2016-07" db="EMBL/GenBank/DDBJ databases">
        <title>Sequence Frankia sp. strain CcI1.17.</title>
        <authorList>
            <person name="Ghodhbane-Gtari F."/>
            <person name="Swanson E."/>
            <person name="Gueddou A."/>
            <person name="Morris K."/>
            <person name="Hezbri K."/>
            <person name="Ktari A."/>
            <person name="Nouioui I."/>
            <person name="Abebe-Akele F."/>
            <person name="Simpson S."/>
            <person name="Thomas K."/>
            <person name="Gtari M."/>
            <person name="Tisa L.S."/>
            <person name="Hurst S."/>
        </authorList>
    </citation>
    <scope>NUCLEOTIDE SEQUENCE [LARGE SCALE GENOMIC DNA]</scope>
    <source>
        <strain evidence="2">Cc1.17</strain>
    </source>
</reference>
<gene>
    <name evidence="1" type="ORF">CC117_00755</name>
</gene>
<dbReference type="EMBL" id="MBLM01000002">
    <property type="protein sequence ID" value="OHV46219.1"/>
    <property type="molecule type" value="Genomic_DNA"/>
</dbReference>
<organism evidence="1 2">
    <name type="scientific">Parafrankia colletiae</name>
    <dbReference type="NCBI Taxonomy" id="573497"/>
    <lineage>
        <taxon>Bacteria</taxon>
        <taxon>Bacillati</taxon>
        <taxon>Actinomycetota</taxon>
        <taxon>Actinomycetes</taxon>
        <taxon>Frankiales</taxon>
        <taxon>Frankiaceae</taxon>
        <taxon>Parafrankia</taxon>
    </lineage>
</organism>
<evidence type="ECO:0000313" key="2">
    <source>
        <dbReference type="Proteomes" id="UP000179627"/>
    </source>
</evidence>
<dbReference type="OrthoDB" id="9943007at2"/>
<sequence>MTRHRRGARARYDLGDGEFLDVEVLRLARDGESDSTGITAPDENSLDEPHYWLRGKGFAPFLGAESEISYAQADRGRKTRRRIA</sequence>
<dbReference type="AlphaFoldDB" id="A0A1S1RK95"/>